<dbReference type="InterPro" id="IPR021911">
    <property type="entry name" value="ATAD3_N"/>
</dbReference>
<protein>
    <submittedName>
        <fullName evidence="18">ATPase family AAA domain-containing protein 3-like</fullName>
    </submittedName>
</protein>
<evidence type="ECO:0000256" key="14">
    <source>
        <dbReference type="SAM" id="Coils"/>
    </source>
</evidence>
<evidence type="ECO:0000256" key="10">
    <source>
        <dbReference type="ARBA" id="ARBA00023054"/>
    </source>
</evidence>
<evidence type="ECO:0000256" key="11">
    <source>
        <dbReference type="ARBA" id="ARBA00023128"/>
    </source>
</evidence>
<evidence type="ECO:0000256" key="12">
    <source>
        <dbReference type="ARBA" id="ARBA00023136"/>
    </source>
</evidence>
<feature type="region of interest" description="Disordered" evidence="15">
    <location>
        <begin position="1"/>
        <end position="64"/>
    </location>
</feature>
<dbReference type="GO" id="GO:0005743">
    <property type="term" value="C:mitochondrial inner membrane"/>
    <property type="evidence" value="ECO:0007669"/>
    <property type="project" value="UniProtKB-SubCell"/>
</dbReference>
<dbReference type="Pfam" id="PF12037">
    <property type="entry name" value="ATAD3_N"/>
    <property type="match status" value="1"/>
</dbReference>
<evidence type="ECO:0000256" key="1">
    <source>
        <dbReference type="ARBA" id="ARBA00004141"/>
    </source>
</evidence>
<dbReference type="RefSeq" id="XP_027195284.1">
    <property type="nucleotide sequence ID" value="XM_027339483.1"/>
</dbReference>
<dbReference type="SMART" id="SM00382">
    <property type="entry name" value="AAA"/>
    <property type="match status" value="1"/>
</dbReference>
<evidence type="ECO:0000256" key="2">
    <source>
        <dbReference type="ARBA" id="ARBA00004273"/>
    </source>
</evidence>
<dbReference type="Pfam" id="PF00004">
    <property type="entry name" value="AAA"/>
    <property type="match status" value="1"/>
</dbReference>
<organism evidence="17 18">
    <name type="scientific">Dermatophagoides pteronyssinus</name>
    <name type="common">European house dust mite</name>
    <dbReference type="NCBI Taxonomy" id="6956"/>
    <lineage>
        <taxon>Eukaryota</taxon>
        <taxon>Metazoa</taxon>
        <taxon>Ecdysozoa</taxon>
        <taxon>Arthropoda</taxon>
        <taxon>Chelicerata</taxon>
        <taxon>Arachnida</taxon>
        <taxon>Acari</taxon>
        <taxon>Acariformes</taxon>
        <taxon>Sarcoptiformes</taxon>
        <taxon>Astigmata</taxon>
        <taxon>Psoroptidia</taxon>
        <taxon>Analgoidea</taxon>
        <taxon>Pyroglyphidae</taxon>
        <taxon>Dermatophagoidinae</taxon>
        <taxon>Dermatophagoides</taxon>
    </lineage>
</organism>
<evidence type="ECO:0000256" key="15">
    <source>
        <dbReference type="SAM" id="MobiDB-lite"/>
    </source>
</evidence>
<dbReference type="FunCoup" id="A0A6P6XTQ9">
    <property type="interactions" value="1392"/>
</dbReference>
<keyword evidence="9" id="KW-1133">Transmembrane helix</keyword>
<dbReference type="InterPro" id="IPR027417">
    <property type="entry name" value="P-loop_NTPase"/>
</dbReference>
<dbReference type="GO" id="GO:0008270">
    <property type="term" value="F:zinc ion binding"/>
    <property type="evidence" value="ECO:0007669"/>
    <property type="project" value="TreeGrafter"/>
</dbReference>
<dbReference type="InParanoid" id="A0A6P6XTQ9"/>
<evidence type="ECO:0000256" key="7">
    <source>
        <dbReference type="ARBA" id="ARBA00022792"/>
    </source>
</evidence>
<dbReference type="AlphaFoldDB" id="A0A6P6XTQ9"/>
<dbReference type="Proteomes" id="UP000515146">
    <property type="component" value="Unplaced"/>
</dbReference>
<evidence type="ECO:0000256" key="6">
    <source>
        <dbReference type="ARBA" id="ARBA00022741"/>
    </source>
</evidence>
<dbReference type="PANTHER" id="PTHR23075:SF0">
    <property type="entry name" value="ATPASE FAMILY AAA DOMAIN-CONTAINING PROTEIN 3"/>
    <property type="match status" value="1"/>
</dbReference>
<gene>
    <name evidence="18" type="primary">LOC113789892</name>
</gene>
<dbReference type="SUPFAM" id="SSF52540">
    <property type="entry name" value="P-loop containing nucleoside triphosphate hydrolases"/>
    <property type="match status" value="1"/>
</dbReference>
<feature type="compositionally biased region" description="Gly residues" evidence="15">
    <location>
        <begin position="20"/>
        <end position="58"/>
    </location>
</feature>
<dbReference type="GO" id="GO:0007005">
    <property type="term" value="P:mitochondrion organization"/>
    <property type="evidence" value="ECO:0007669"/>
    <property type="project" value="TreeGrafter"/>
</dbReference>
<keyword evidence="5" id="KW-0812">Transmembrane</keyword>
<feature type="region of interest" description="Disordered" evidence="15">
    <location>
        <begin position="621"/>
        <end position="664"/>
    </location>
</feature>
<keyword evidence="6" id="KW-0547">Nucleotide-binding</keyword>
<dbReference type="FunFam" id="3.40.50.300:FF:000470">
    <property type="entry name" value="ATPase family, AAA domain containing 3A"/>
    <property type="match status" value="1"/>
</dbReference>
<reference evidence="18" key="1">
    <citation type="submission" date="2025-08" db="UniProtKB">
        <authorList>
            <consortium name="RefSeq"/>
        </authorList>
    </citation>
    <scope>IDENTIFICATION</scope>
    <source>
        <strain evidence="18">Airmid</strain>
    </source>
</reference>
<keyword evidence="17" id="KW-1185">Reference proteome</keyword>
<name>A0A6P6XTQ9_DERPT</name>
<sequence>MSWLFGYSSPQQPTGMPGSPDGGGGIPGGLGGSNVGAGGSGGGGSGGILSGGGSGGSGKMNPYQFDSSALERAAKAAKELEQSRYAEAALDLAQQQEKTKQLDLQKTIKEYEQAMASAQIEAKKQEQEHRRRMLAEESKQAQLKAQYEDQLARKRFEDQLAQQRAANDENLKRQEESVVKQEAIRKATLEKEMELRASADAKRIEAEIRGQAQAERQNRDIRLEQLKAKAAEDRTTLLEAIVTAGDVFGKGFRAFVSDWERVSATAVGVTLIAAGIYTAKHGIGLAGRVLEARVGRPSLVRDTSRLNMIDGLQHPYKTIKRLALSRKPADALRGVILEPSLEERLRDIAIATKNTKKNGGLYRNVLFYGPPGTGKTLFAKRLAEHSGMDYAIMSGGDVAPMGRDGVTAIHKLFNWATTSRRGLLLFVDEADAFLRKRASETLSEHLRSALNAFLYRTGDQSNRFMLVLASNTPEQFDWAIHDRLDEMISFNLPTLSERERLVRLYFDKFVLEPSVSRRSRLKLDVFDYDSTCTEIAEKIDGLSGREIAKLAVAWQASAYASENGILTREMMMTKVNDAIEQHRRKMEWQAEEERIKQEAKTVWEAEKIFFTALRAAESQYRRSPSSSSLSPSSSLSTSSSSSLTTNSSTSSSSSNHYQQSTSIADAQHRRDLNVLIYIRRRLAMCARKLGKLRESVKMMRDLIKEFPMMNLFNIHENLIEALLEMNAYADVQALLAKYDDINLPKSATICYTSALLKSRNIGEKFSPDSVVKRGLSMAEMNAVEAIHRAVEFNPHVPKYLLETKKLIFPPEHILKRGDSEAIAYAFFHLSHWKRIDGALNLLDCTWKGTFRIIPFPLEKGHLFHPYLTCTECTDRELLPDYHEVSVYPKKSLPFFIRFTASLCTLTAIMTFIFYQYPVQIVFIVQSYINWLNDLSATIMDRLEFMLPNWAFQCYLTKNCWQ</sequence>
<dbReference type="InterPro" id="IPR003593">
    <property type="entry name" value="AAA+_ATPase"/>
</dbReference>
<dbReference type="CDD" id="cd19512">
    <property type="entry name" value="RecA-like_ATAD3-like"/>
    <property type="match status" value="1"/>
</dbReference>
<evidence type="ECO:0000256" key="8">
    <source>
        <dbReference type="ARBA" id="ARBA00022840"/>
    </source>
</evidence>
<proteinExistence type="inferred from homology"/>
<dbReference type="GO" id="GO:0016887">
    <property type="term" value="F:ATP hydrolysis activity"/>
    <property type="evidence" value="ECO:0007669"/>
    <property type="project" value="InterPro"/>
</dbReference>
<dbReference type="OrthoDB" id="199596at2759"/>
<evidence type="ECO:0000256" key="9">
    <source>
        <dbReference type="ARBA" id="ARBA00022989"/>
    </source>
</evidence>
<dbReference type="InterPro" id="IPR003959">
    <property type="entry name" value="ATPase_AAA_core"/>
</dbReference>
<evidence type="ECO:0000256" key="3">
    <source>
        <dbReference type="ARBA" id="ARBA00004436"/>
    </source>
</evidence>
<keyword evidence="8" id="KW-0067">ATP-binding</keyword>
<evidence type="ECO:0000256" key="13">
    <source>
        <dbReference type="ARBA" id="ARBA00023271"/>
    </source>
</evidence>
<keyword evidence="7" id="KW-0999">Mitochondrion inner membrane</keyword>
<evidence type="ECO:0000313" key="17">
    <source>
        <dbReference type="Proteomes" id="UP000515146"/>
    </source>
</evidence>
<dbReference type="PANTHER" id="PTHR23075">
    <property type="entry name" value="PUTATIVE ATP-ASE"/>
    <property type="match status" value="1"/>
</dbReference>
<dbReference type="Gene3D" id="3.40.50.300">
    <property type="entry name" value="P-loop containing nucleotide triphosphate hydrolases"/>
    <property type="match status" value="1"/>
</dbReference>
<comment type="similarity">
    <text evidence="4">Belongs to the ST7 family.</text>
</comment>
<keyword evidence="11" id="KW-0496">Mitochondrion</keyword>
<keyword evidence="13" id="KW-1135">Mitochondrion nucleoid</keyword>
<dbReference type="GO" id="GO:0042645">
    <property type="term" value="C:mitochondrial nucleoid"/>
    <property type="evidence" value="ECO:0007669"/>
    <property type="project" value="UniProtKB-SubCell"/>
</dbReference>
<evidence type="ECO:0000256" key="4">
    <source>
        <dbReference type="ARBA" id="ARBA00009751"/>
    </source>
</evidence>
<dbReference type="KEGG" id="dpte:113789892"/>
<evidence type="ECO:0000313" key="18">
    <source>
        <dbReference type="RefSeq" id="XP_027195284.1"/>
    </source>
</evidence>
<feature type="compositionally biased region" description="Low complexity" evidence="15">
    <location>
        <begin position="623"/>
        <end position="655"/>
    </location>
</feature>
<evidence type="ECO:0000256" key="5">
    <source>
        <dbReference type="ARBA" id="ARBA00022692"/>
    </source>
</evidence>
<dbReference type="Pfam" id="PF04184">
    <property type="entry name" value="ST7"/>
    <property type="match status" value="1"/>
</dbReference>
<feature type="domain" description="AAA+ ATPase" evidence="16">
    <location>
        <begin position="361"/>
        <end position="494"/>
    </location>
</feature>
<feature type="coiled-coil region" evidence="14">
    <location>
        <begin position="101"/>
        <end position="144"/>
    </location>
</feature>
<dbReference type="InterPro" id="IPR007311">
    <property type="entry name" value="ST7"/>
</dbReference>
<comment type="subcellular location">
    <subcellularLocation>
        <location evidence="1">Membrane</location>
        <topology evidence="1">Multi-pass membrane protein</topology>
    </subcellularLocation>
    <subcellularLocation>
        <location evidence="2">Mitochondrion inner membrane</location>
    </subcellularLocation>
    <subcellularLocation>
        <location evidence="3">Mitochondrion matrix</location>
        <location evidence="3">Mitochondrion nucleoid</location>
    </subcellularLocation>
</comment>
<accession>A0A6P6XTQ9</accession>
<keyword evidence="10 14" id="KW-0175">Coiled coil</keyword>
<keyword evidence="12" id="KW-0472">Membrane</keyword>
<dbReference type="GO" id="GO:0005524">
    <property type="term" value="F:ATP binding"/>
    <property type="evidence" value="ECO:0007669"/>
    <property type="project" value="UniProtKB-KW"/>
</dbReference>
<evidence type="ECO:0000259" key="16">
    <source>
        <dbReference type="SMART" id="SM00382"/>
    </source>
</evidence>